<evidence type="ECO:0000256" key="8">
    <source>
        <dbReference type="PIRSR" id="PIRSR634016-1"/>
    </source>
</evidence>
<evidence type="ECO:0000259" key="12">
    <source>
        <dbReference type="Pfam" id="PF01433"/>
    </source>
</evidence>
<evidence type="ECO:0000256" key="3">
    <source>
        <dbReference type="ARBA" id="ARBA00022670"/>
    </source>
</evidence>
<dbReference type="Gene3D" id="2.60.40.1730">
    <property type="entry name" value="tricorn interacting facor f3 domain"/>
    <property type="match status" value="1"/>
</dbReference>
<evidence type="ECO:0000256" key="1">
    <source>
        <dbReference type="ARBA" id="ARBA00010136"/>
    </source>
</evidence>
<dbReference type="Gene3D" id="2.60.40.1910">
    <property type="match status" value="1"/>
</dbReference>
<dbReference type="Gene3D" id="1.25.50.20">
    <property type="match status" value="1"/>
</dbReference>
<dbReference type="InterPro" id="IPR042097">
    <property type="entry name" value="Aminopeptidase_N-like_N_sf"/>
</dbReference>
<dbReference type="CDD" id="cd09601">
    <property type="entry name" value="M1_APN-Q_like"/>
    <property type="match status" value="1"/>
</dbReference>
<feature type="domain" description="Aminopeptidase N-like N-terminal" evidence="14">
    <location>
        <begin position="24"/>
        <end position="210"/>
    </location>
</feature>
<dbReference type="PRINTS" id="PR00756">
    <property type="entry name" value="ALADIPTASE"/>
</dbReference>
<keyword evidence="7 11" id="KW-0482">Metalloprotease</keyword>
<dbReference type="InterPro" id="IPR027268">
    <property type="entry name" value="Peptidase_M4/M1_CTD_sf"/>
</dbReference>
<evidence type="ECO:0000256" key="10">
    <source>
        <dbReference type="PIRSR" id="PIRSR634016-4"/>
    </source>
</evidence>
<feature type="domain" description="Peptidase M1 membrane alanine aminopeptidase" evidence="12">
    <location>
        <begin position="245"/>
        <end position="462"/>
    </location>
</feature>
<dbReference type="Pfam" id="PF01433">
    <property type="entry name" value="Peptidase_M1"/>
    <property type="match status" value="1"/>
</dbReference>
<feature type="domain" description="ERAP1-like C-terminal" evidence="13">
    <location>
        <begin position="537"/>
        <end position="851"/>
    </location>
</feature>
<evidence type="ECO:0000313" key="15">
    <source>
        <dbReference type="EMBL" id="KAI1611794.1"/>
    </source>
</evidence>
<feature type="site" description="Transition state stabilizer" evidence="10">
    <location>
        <position position="403"/>
    </location>
</feature>
<evidence type="ECO:0000313" key="16">
    <source>
        <dbReference type="Proteomes" id="UP001203852"/>
    </source>
</evidence>
<dbReference type="FunFam" id="2.60.40.1730:FF:000002">
    <property type="entry name" value="Aminopeptidase"/>
    <property type="match status" value="1"/>
</dbReference>
<evidence type="ECO:0000259" key="13">
    <source>
        <dbReference type="Pfam" id="PF11838"/>
    </source>
</evidence>
<evidence type="ECO:0000256" key="6">
    <source>
        <dbReference type="ARBA" id="ARBA00022833"/>
    </source>
</evidence>
<evidence type="ECO:0000256" key="7">
    <source>
        <dbReference type="ARBA" id="ARBA00023049"/>
    </source>
</evidence>
<reference evidence="15" key="1">
    <citation type="journal article" date="2022" name="bioRxiv">
        <title>Deciphering the potential niche of two novel black yeast fungi from a biological soil crust based on their genomes, phenotypes, and melanin regulation.</title>
        <authorList>
            <consortium name="DOE Joint Genome Institute"/>
            <person name="Carr E.C."/>
            <person name="Barton Q."/>
            <person name="Grambo S."/>
            <person name="Sullivan M."/>
            <person name="Renfro C.M."/>
            <person name="Kuo A."/>
            <person name="Pangilinan J."/>
            <person name="Lipzen A."/>
            <person name="Keymanesh K."/>
            <person name="Savage E."/>
            <person name="Barry K."/>
            <person name="Grigoriev I.V."/>
            <person name="Riekhof W.R."/>
            <person name="Harris S.S."/>
        </authorList>
    </citation>
    <scope>NUCLEOTIDE SEQUENCE</scope>
    <source>
        <strain evidence="15">JF 03-4F</strain>
    </source>
</reference>
<feature type="active site" description="Proton acceptor" evidence="8">
    <location>
        <position position="318"/>
    </location>
</feature>
<dbReference type="GO" id="GO:0043171">
    <property type="term" value="P:peptide catabolic process"/>
    <property type="evidence" value="ECO:0007669"/>
    <property type="project" value="TreeGrafter"/>
</dbReference>
<dbReference type="AlphaFoldDB" id="A0AAN6DUV2"/>
<dbReference type="SUPFAM" id="SSF55486">
    <property type="entry name" value="Metalloproteases ('zincins'), catalytic domain"/>
    <property type="match status" value="1"/>
</dbReference>
<dbReference type="EMBL" id="MU404355">
    <property type="protein sequence ID" value="KAI1611794.1"/>
    <property type="molecule type" value="Genomic_DNA"/>
</dbReference>
<keyword evidence="4 9" id="KW-0479">Metal-binding</keyword>
<feature type="binding site" evidence="9">
    <location>
        <position position="340"/>
    </location>
    <ligand>
        <name>Zn(2+)</name>
        <dbReference type="ChEBI" id="CHEBI:29105"/>
        <note>catalytic</note>
    </ligand>
</feature>
<dbReference type="Pfam" id="PF17900">
    <property type="entry name" value="Peptidase_M1_N"/>
    <property type="match status" value="1"/>
</dbReference>
<dbReference type="SUPFAM" id="SSF63737">
    <property type="entry name" value="Leukotriene A4 hydrolase N-terminal domain"/>
    <property type="match status" value="1"/>
</dbReference>
<dbReference type="FunFam" id="1.10.390.10:FF:000001">
    <property type="entry name" value="Aminopeptidase"/>
    <property type="match status" value="1"/>
</dbReference>
<comment type="caution">
    <text evidence="15">The sequence shown here is derived from an EMBL/GenBank/DDBJ whole genome shotgun (WGS) entry which is preliminary data.</text>
</comment>
<accession>A0AAN6DUV2</accession>
<dbReference type="PANTHER" id="PTHR11533">
    <property type="entry name" value="PROTEASE M1 ZINC METALLOPROTEASE"/>
    <property type="match status" value="1"/>
</dbReference>
<dbReference type="Pfam" id="PF11838">
    <property type="entry name" value="ERAP1_C"/>
    <property type="match status" value="1"/>
</dbReference>
<keyword evidence="6 9" id="KW-0862">Zinc</keyword>
<protein>
    <recommendedName>
        <fullName evidence="11">Aminopeptidase</fullName>
        <ecNumber evidence="11">3.4.11.-</ecNumber>
    </recommendedName>
</protein>
<keyword evidence="3 11" id="KW-0645">Protease</keyword>
<dbReference type="GO" id="GO:0008270">
    <property type="term" value="F:zinc ion binding"/>
    <property type="evidence" value="ECO:0007669"/>
    <property type="project" value="UniProtKB-UniRule"/>
</dbReference>
<dbReference type="InterPro" id="IPR024571">
    <property type="entry name" value="ERAP1-like_C_dom"/>
</dbReference>
<evidence type="ECO:0000256" key="5">
    <source>
        <dbReference type="ARBA" id="ARBA00022801"/>
    </source>
</evidence>
<sequence length="877" mass="98817">MGQFITENQVAQAKRMRLPANAIPKHYDVTIEVDFDRFTFEGTTIIDLVIAEHTTSISLHTFELDIISTSIYVDGALAVESPSLSYEIDTQITTIDLGTNSISKDENAQVELVYTGQLNDKMAGLYRSQRKDGALLAVTQFEPTDARRALPCFDEPALKAEFTVTLIADEDKTCLSNMDIACINTIDSTITKGKRKAVKFNRSPRMSTYILAFVIAELKSISVDTFRLPITLWVTPEENLEHGRFALDVAAKTLTLYEDLFQTPYPLPKIDMVAIPDFAAGAMENWGLVTYRMVEIFVDQQLTSNTTRERVAEVVQHEMAHQWFGDLVTMSFWDGLWLNEGFANWMSWYSSDKLFPDWKVWETFVVDNLQRALDLDSLRSSHPIEVPIYSAQDIHQTFDAITYSKASAVLRMISKTLGEKEFLEGIRRYINTHAWNNAEQNDLWSALSSASGMNVGEIIDPWTKNVGYPVISVTENSWDSSITIIQDRFLLTGDLHQQDDNALFPIILGLKTRNGVSRNLIMTQRIQTFTVDGGIDFYKLNCDHSGFYRTYYTPHRLTTLSGQSALLSVEDRAGLIADAGALAVGGYGKTSELFNLLESFSNDVQYVVWKEIVNRITVVREAWMFEDQKVQDALKAFQLELCSLKAHHLGWDISHGDHILGQFQSLMFSAAGAAGDGIILKAAKEMFGAIMSGDATVHPNLRAPVLALVLRHGGMQEWNAIIRRYQSSRTPDDRDSCLRSLGQTENVILIDETLALALGGQIKMQDVFIPLSGLGATPKGVERRWDWMCNNWDKLVEELPPSMTLLNNVVGICVSGLSNEQHVANVETFFRNKNQKGFELTLRQGIDRIKARANWVRRDREDVYAWLEYNGYLEEGA</sequence>
<dbReference type="Proteomes" id="UP001203852">
    <property type="component" value="Unassembled WGS sequence"/>
</dbReference>
<evidence type="ECO:0000256" key="4">
    <source>
        <dbReference type="ARBA" id="ARBA00022723"/>
    </source>
</evidence>
<dbReference type="GO" id="GO:0070006">
    <property type="term" value="F:metalloaminopeptidase activity"/>
    <property type="evidence" value="ECO:0007669"/>
    <property type="project" value="TreeGrafter"/>
</dbReference>
<dbReference type="Gene3D" id="1.10.390.10">
    <property type="entry name" value="Neutral Protease Domain 2"/>
    <property type="match status" value="1"/>
</dbReference>
<evidence type="ECO:0000259" key="14">
    <source>
        <dbReference type="Pfam" id="PF17900"/>
    </source>
</evidence>
<evidence type="ECO:0000256" key="2">
    <source>
        <dbReference type="ARBA" id="ARBA00022438"/>
    </source>
</evidence>
<dbReference type="GO" id="GO:0006508">
    <property type="term" value="P:proteolysis"/>
    <property type="evidence" value="ECO:0007669"/>
    <property type="project" value="UniProtKB-KW"/>
</dbReference>
<keyword evidence="2 11" id="KW-0031">Aminopeptidase</keyword>
<name>A0AAN6DUV2_9EURO</name>
<keyword evidence="16" id="KW-1185">Reference proteome</keyword>
<dbReference type="PANTHER" id="PTHR11533:SF174">
    <property type="entry name" value="PUROMYCIN-SENSITIVE AMINOPEPTIDASE-RELATED"/>
    <property type="match status" value="1"/>
</dbReference>
<organism evidence="15 16">
    <name type="scientific">Exophiala viscosa</name>
    <dbReference type="NCBI Taxonomy" id="2486360"/>
    <lineage>
        <taxon>Eukaryota</taxon>
        <taxon>Fungi</taxon>
        <taxon>Dikarya</taxon>
        <taxon>Ascomycota</taxon>
        <taxon>Pezizomycotina</taxon>
        <taxon>Eurotiomycetes</taxon>
        <taxon>Chaetothyriomycetidae</taxon>
        <taxon>Chaetothyriales</taxon>
        <taxon>Herpotrichiellaceae</taxon>
        <taxon>Exophiala</taxon>
    </lineage>
</organism>
<dbReference type="GO" id="GO:0042277">
    <property type="term" value="F:peptide binding"/>
    <property type="evidence" value="ECO:0007669"/>
    <property type="project" value="TreeGrafter"/>
</dbReference>
<dbReference type="FunFam" id="1.25.50.20:FF:000002">
    <property type="entry name" value="Aminopeptidase"/>
    <property type="match status" value="1"/>
</dbReference>
<evidence type="ECO:0000256" key="11">
    <source>
        <dbReference type="RuleBase" id="RU364040"/>
    </source>
</evidence>
<proteinExistence type="inferred from homology"/>
<dbReference type="InterPro" id="IPR014782">
    <property type="entry name" value="Peptidase_M1_dom"/>
</dbReference>
<dbReference type="InterPro" id="IPR050344">
    <property type="entry name" value="Peptidase_M1_aminopeptidases"/>
</dbReference>
<feature type="binding site" evidence="9">
    <location>
        <position position="317"/>
    </location>
    <ligand>
        <name>Zn(2+)</name>
        <dbReference type="ChEBI" id="CHEBI:29105"/>
        <note>catalytic</note>
    </ligand>
</feature>
<evidence type="ECO:0000256" key="9">
    <source>
        <dbReference type="PIRSR" id="PIRSR634016-3"/>
    </source>
</evidence>
<dbReference type="InterPro" id="IPR001930">
    <property type="entry name" value="Peptidase_M1"/>
</dbReference>
<dbReference type="GO" id="GO:0005737">
    <property type="term" value="C:cytoplasm"/>
    <property type="evidence" value="ECO:0007669"/>
    <property type="project" value="TreeGrafter"/>
</dbReference>
<gene>
    <name evidence="15" type="ORF">EDD36DRAFT_496665</name>
</gene>
<comment type="cofactor">
    <cofactor evidence="9 11">
        <name>Zn(2+)</name>
        <dbReference type="ChEBI" id="CHEBI:29105"/>
    </cofactor>
    <text evidence="9 11">Binds 1 zinc ion per subunit.</text>
</comment>
<keyword evidence="5 11" id="KW-0378">Hydrolase</keyword>
<feature type="binding site" evidence="9">
    <location>
        <position position="321"/>
    </location>
    <ligand>
        <name>Zn(2+)</name>
        <dbReference type="ChEBI" id="CHEBI:29105"/>
        <note>catalytic</note>
    </ligand>
</feature>
<dbReference type="GO" id="GO:0016020">
    <property type="term" value="C:membrane"/>
    <property type="evidence" value="ECO:0007669"/>
    <property type="project" value="TreeGrafter"/>
</dbReference>
<comment type="similarity">
    <text evidence="1 11">Belongs to the peptidase M1 family.</text>
</comment>
<dbReference type="InterPro" id="IPR034016">
    <property type="entry name" value="M1_APN-typ"/>
</dbReference>
<dbReference type="InterPro" id="IPR045357">
    <property type="entry name" value="Aminopeptidase_N-like_N"/>
</dbReference>
<dbReference type="EC" id="3.4.11.-" evidence="11"/>